<proteinExistence type="predicted"/>
<gene>
    <name evidence="3" type="ORF">BDD43_3163</name>
</gene>
<comment type="caution">
    <text evidence="3">The sequence shown here is derived from an EMBL/GenBank/DDBJ whole genome shotgun (WGS) entry which is preliminary data.</text>
</comment>
<organism evidence="3 4">
    <name type="scientific">Mucilaginibacter gracilis</name>
    <dbReference type="NCBI Taxonomy" id="423350"/>
    <lineage>
        <taxon>Bacteria</taxon>
        <taxon>Pseudomonadati</taxon>
        <taxon>Bacteroidota</taxon>
        <taxon>Sphingobacteriia</taxon>
        <taxon>Sphingobacteriales</taxon>
        <taxon>Sphingobacteriaceae</taxon>
        <taxon>Mucilaginibacter</taxon>
    </lineage>
</organism>
<dbReference type="OrthoDB" id="9786864at2"/>
<accession>A0A495J3N0</accession>
<dbReference type="PANTHER" id="PTHR14239:SF10">
    <property type="entry name" value="REDUCTASE"/>
    <property type="match status" value="1"/>
</dbReference>
<dbReference type="RefSeq" id="WP_121198508.1">
    <property type="nucleotide sequence ID" value="NZ_RBKU01000001.1"/>
</dbReference>
<sequence length="207" mass="22214">MKIGIIGAGKIGVTVAQLFIKAGHQVAISNSRGPESLKNIVKKLGDNAVALDVNDAAAFGDMVLLAVPWIKPEALPDPKNLKDKIVIDAMNPYQTNGEVVDLGESTSSEETAKRLPGAQIVKAFNTIHFTHLANGPHKELPLQERRAIFYAGDDEAAKAKVSRLIEEIGFGGINTGTLHNGGKLQQPNAELYNKEITCGEALEILKR</sequence>
<dbReference type="SUPFAM" id="SSF51735">
    <property type="entry name" value="NAD(P)-binding Rossmann-fold domains"/>
    <property type="match status" value="1"/>
</dbReference>
<dbReference type="GO" id="GO:0016491">
    <property type="term" value="F:oxidoreductase activity"/>
    <property type="evidence" value="ECO:0007669"/>
    <property type="project" value="UniProtKB-KW"/>
</dbReference>
<dbReference type="AlphaFoldDB" id="A0A495J3N0"/>
<dbReference type="Gene3D" id="3.40.50.720">
    <property type="entry name" value="NAD(P)-binding Rossmann-like Domain"/>
    <property type="match status" value="1"/>
</dbReference>
<evidence type="ECO:0000313" key="3">
    <source>
        <dbReference type="EMBL" id="RKR82964.1"/>
    </source>
</evidence>
<evidence type="ECO:0000313" key="4">
    <source>
        <dbReference type="Proteomes" id="UP000268007"/>
    </source>
</evidence>
<dbReference type="Proteomes" id="UP000268007">
    <property type="component" value="Unassembled WGS sequence"/>
</dbReference>
<reference evidence="3 4" key="1">
    <citation type="submission" date="2018-10" db="EMBL/GenBank/DDBJ databases">
        <title>Genomic Encyclopedia of Archaeal and Bacterial Type Strains, Phase II (KMG-II): from individual species to whole genera.</title>
        <authorList>
            <person name="Goeker M."/>
        </authorList>
    </citation>
    <scope>NUCLEOTIDE SEQUENCE [LARGE SCALE GENOMIC DNA]</scope>
    <source>
        <strain evidence="3 4">DSM 18602</strain>
    </source>
</reference>
<dbReference type="PANTHER" id="PTHR14239">
    <property type="entry name" value="DUDULIN-RELATED"/>
    <property type="match status" value="1"/>
</dbReference>
<evidence type="ECO:0000256" key="1">
    <source>
        <dbReference type="ARBA" id="ARBA00023002"/>
    </source>
</evidence>
<dbReference type="InterPro" id="IPR051267">
    <property type="entry name" value="STEAP_metalloreductase"/>
</dbReference>
<feature type="domain" description="Pyrroline-5-carboxylate reductase catalytic N-terminal" evidence="2">
    <location>
        <begin position="2"/>
        <end position="92"/>
    </location>
</feature>
<protein>
    <recommendedName>
        <fullName evidence="2">Pyrroline-5-carboxylate reductase catalytic N-terminal domain-containing protein</fullName>
    </recommendedName>
</protein>
<evidence type="ECO:0000259" key="2">
    <source>
        <dbReference type="Pfam" id="PF03807"/>
    </source>
</evidence>
<dbReference type="InterPro" id="IPR028939">
    <property type="entry name" value="P5C_Rdtase_cat_N"/>
</dbReference>
<keyword evidence="4" id="KW-1185">Reference proteome</keyword>
<keyword evidence="1" id="KW-0560">Oxidoreductase</keyword>
<dbReference type="Pfam" id="PF03807">
    <property type="entry name" value="F420_oxidored"/>
    <property type="match status" value="1"/>
</dbReference>
<dbReference type="InterPro" id="IPR036291">
    <property type="entry name" value="NAD(P)-bd_dom_sf"/>
</dbReference>
<name>A0A495J3N0_9SPHI</name>
<dbReference type="EMBL" id="RBKU01000001">
    <property type="protein sequence ID" value="RKR82964.1"/>
    <property type="molecule type" value="Genomic_DNA"/>
</dbReference>